<accession>A0A0R2RKC1</accession>
<dbReference type="InterPro" id="IPR043167">
    <property type="entry name" value="LpxI_C_sf"/>
</dbReference>
<proteinExistence type="predicted"/>
<evidence type="ECO:0000259" key="2">
    <source>
        <dbReference type="Pfam" id="PF17930"/>
    </source>
</evidence>
<dbReference type="PANTHER" id="PTHR39962">
    <property type="entry name" value="BLL4848 PROTEIN"/>
    <property type="match status" value="1"/>
</dbReference>
<dbReference type="Pfam" id="PF06230">
    <property type="entry name" value="LpxI_C"/>
    <property type="match status" value="1"/>
</dbReference>
<dbReference type="InterPro" id="IPR010415">
    <property type="entry name" value="LpxI_C"/>
</dbReference>
<dbReference type="Proteomes" id="UP000051269">
    <property type="component" value="Unassembled WGS sequence"/>
</dbReference>
<feature type="domain" description="LpxI C-terminal" evidence="1">
    <location>
        <begin position="136"/>
        <end position="264"/>
    </location>
</feature>
<dbReference type="PANTHER" id="PTHR39962:SF1">
    <property type="entry name" value="LPXI FAMILY PROTEIN"/>
    <property type="match status" value="1"/>
</dbReference>
<dbReference type="Gene3D" id="3.40.50.20">
    <property type="match status" value="1"/>
</dbReference>
<dbReference type="EMBL" id="LIBO01000005">
    <property type="protein sequence ID" value="KRO63160.1"/>
    <property type="molecule type" value="Genomic_DNA"/>
</dbReference>
<dbReference type="AlphaFoldDB" id="A0A0R2RKC1"/>
<dbReference type="Gene3D" id="3.40.140.80">
    <property type="match status" value="1"/>
</dbReference>
<dbReference type="Pfam" id="PF17930">
    <property type="entry name" value="LpxI_N"/>
    <property type="match status" value="1"/>
</dbReference>
<reference evidence="3 4" key="1">
    <citation type="submission" date="2015-10" db="EMBL/GenBank/DDBJ databases">
        <title>Metagenome-Assembled Genomes uncover a global brackish microbiome.</title>
        <authorList>
            <person name="Hugerth L.W."/>
            <person name="Larsson J."/>
            <person name="Alneberg J."/>
            <person name="Lindh M.V."/>
            <person name="Legrand C."/>
            <person name="Pinhassi J."/>
            <person name="Andersson A.F."/>
        </authorList>
    </citation>
    <scope>NUCLEOTIDE SEQUENCE [LARGE SCALE GENOMIC DNA]</scope>
    <source>
        <strain evidence="3">BACL18 MAG-120507-bin52</strain>
    </source>
</reference>
<dbReference type="InterPro" id="IPR053174">
    <property type="entry name" value="LpxI"/>
</dbReference>
<evidence type="ECO:0000313" key="3">
    <source>
        <dbReference type="EMBL" id="KRO63160.1"/>
    </source>
</evidence>
<dbReference type="InterPro" id="IPR041255">
    <property type="entry name" value="LpxI_N"/>
</dbReference>
<protein>
    <recommendedName>
        <fullName evidence="5">UDP-2,3-diacylglucosamine pyrophosphatase</fullName>
    </recommendedName>
</protein>
<name>A0A0R2RKC1_9BACT</name>
<evidence type="ECO:0008006" key="5">
    <source>
        <dbReference type="Google" id="ProtNLM"/>
    </source>
</evidence>
<gene>
    <name evidence="3" type="ORF">ABR82_06680</name>
</gene>
<sequence length="272" mass="28559">MKGKIGLVAGRGIYPLQVLNGARAQGVALVVAAFTGETEARVAARGQPTEWLRVGQLGKLISFFKKAGVREAIFAGQITPKRLFDLRPDWKALWILAQLKEKNAATLFGAVATELGKAGIQVLPATTFMENHLAGHGVLAGPNPPAHLSADITFGWPLAKAVAKLNIGQSLVVKQGAVMAVEGFDGTDETLRRGGAIAGGGGVAIKVTSPGQDMRFDVPVVGPQTIRAAAEGRVSVLVVEAKKTLILDQDEVKKLALRHKITLWGQAGKGGK</sequence>
<evidence type="ECO:0000313" key="4">
    <source>
        <dbReference type="Proteomes" id="UP000051269"/>
    </source>
</evidence>
<feature type="domain" description="LpxI N-terminal" evidence="2">
    <location>
        <begin position="4"/>
        <end position="131"/>
    </location>
</feature>
<comment type="caution">
    <text evidence="3">The sequence shown here is derived from an EMBL/GenBank/DDBJ whole genome shotgun (WGS) entry which is preliminary data.</text>
</comment>
<organism evidence="3 4">
    <name type="scientific">Verrucomicrobia subdivision 6 bacterium BACL9 MAG-120507-bin52</name>
    <dbReference type="NCBI Taxonomy" id="1655590"/>
    <lineage>
        <taxon>Bacteria</taxon>
        <taxon>Pseudomonadati</taxon>
        <taxon>Verrucomicrobiota</taxon>
        <taxon>Verrucomicrobiia</taxon>
        <taxon>Verrucomicrobiales</taxon>
        <taxon>Verrucomicrobia subdivision 6</taxon>
    </lineage>
</organism>
<evidence type="ECO:0000259" key="1">
    <source>
        <dbReference type="Pfam" id="PF06230"/>
    </source>
</evidence>